<accession>A0A7W6CI88</accession>
<proteinExistence type="predicted"/>
<gene>
    <name evidence="3" type="ORF">GGR38_003290</name>
</gene>
<sequence>MNREQKPRNADVTGDVVARSPGSGEDLAKAVVSDETGATPEIEAEIRDHDQKDGGCDEAPPWAAPLRDMYQQVVEEPLPDFLSDLLSRLDRDDE</sequence>
<comment type="caution">
    <text evidence="3">The sequence shown here is derived from an EMBL/GenBank/DDBJ whole genome shotgun (WGS) entry which is preliminary data.</text>
</comment>
<dbReference type="AlphaFoldDB" id="A0A7W6CI88"/>
<dbReference type="Proteomes" id="UP000548867">
    <property type="component" value="Unassembled WGS sequence"/>
</dbReference>
<feature type="domain" description="Anti-sigma factor NepR" evidence="2">
    <location>
        <begin position="62"/>
        <end position="92"/>
    </location>
</feature>
<organism evidence="3 4">
    <name type="scientific">Novosphingobium sediminicola</name>
    <dbReference type="NCBI Taxonomy" id="563162"/>
    <lineage>
        <taxon>Bacteria</taxon>
        <taxon>Pseudomonadati</taxon>
        <taxon>Pseudomonadota</taxon>
        <taxon>Alphaproteobacteria</taxon>
        <taxon>Sphingomonadales</taxon>
        <taxon>Sphingomonadaceae</taxon>
        <taxon>Novosphingobium</taxon>
    </lineage>
</organism>
<name>A0A7W6CI88_9SPHN</name>
<dbReference type="RefSeq" id="WP_343059139.1">
    <property type="nucleotide sequence ID" value="NZ_JACIDX010000013.1"/>
</dbReference>
<dbReference type="InterPro" id="IPR041649">
    <property type="entry name" value="NepR"/>
</dbReference>
<reference evidence="3 4" key="1">
    <citation type="submission" date="2020-08" db="EMBL/GenBank/DDBJ databases">
        <title>Genomic Encyclopedia of Type Strains, Phase IV (KMG-IV): sequencing the most valuable type-strain genomes for metagenomic binning, comparative biology and taxonomic classification.</title>
        <authorList>
            <person name="Goeker M."/>
        </authorList>
    </citation>
    <scope>NUCLEOTIDE SEQUENCE [LARGE SCALE GENOMIC DNA]</scope>
    <source>
        <strain evidence="3 4">DSM 27057</strain>
    </source>
</reference>
<evidence type="ECO:0000259" key="2">
    <source>
        <dbReference type="Pfam" id="PF18557"/>
    </source>
</evidence>
<evidence type="ECO:0000256" key="1">
    <source>
        <dbReference type="SAM" id="MobiDB-lite"/>
    </source>
</evidence>
<keyword evidence="4" id="KW-1185">Reference proteome</keyword>
<dbReference type="Pfam" id="PF18557">
    <property type="entry name" value="NepR"/>
    <property type="match status" value="1"/>
</dbReference>
<evidence type="ECO:0000313" key="4">
    <source>
        <dbReference type="Proteomes" id="UP000548867"/>
    </source>
</evidence>
<dbReference type="EMBL" id="JACIDX010000013">
    <property type="protein sequence ID" value="MBB3956327.1"/>
    <property type="molecule type" value="Genomic_DNA"/>
</dbReference>
<protein>
    <recommendedName>
        <fullName evidence="2">Anti-sigma factor NepR domain-containing protein</fullName>
    </recommendedName>
</protein>
<feature type="region of interest" description="Disordered" evidence="1">
    <location>
        <begin position="1"/>
        <end position="40"/>
    </location>
</feature>
<evidence type="ECO:0000313" key="3">
    <source>
        <dbReference type="EMBL" id="MBB3956327.1"/>
    </source>
</evidence>